<protein>
    <submittedName>
        <fullName evidence="1">Uncharacterized protein</fullName>
    </submittedName>
</protein>
<dbReference type="EMBL" id="JANPWB010000003">
    <property type="protein sequence ID" value="KAJ1199459.1"/>
    <property type="molecule type" value="Genomic_DNA"/>
</dbReference>
<sequence length="194" mass="21608">MVLINIMLVKRRGREPKYLEVSSPKNWTWSETTELKACRLTPRWRLRCFKQTLPPGGLVLIQHLARGESAIEATEAGVTPEQRGALDGDRRAEAWSRLSLQWCPSRAPVDRRGAWPDPRGAVGDDLDPEVHIGTILLALVDQHDRGGSWGSLWLRGSEERASCGLVDRGDTSSTHNRREASPVGWGTLGANLWL</sequence>
<evidence type="ECO:0000313" key="2">
    <source>
        <dbReference type="Proteomes" id="UP001066276"/>
    </source>
</evidence>
<comment type="caution">
    <text evidence="1">The sequence shown here is derived from an EMBL/GenBank/DDBJ whole genome shotgun (WGS) entry which is preliminary data.</text>
</comment>
<evidence type="ECO:0000313" key="1">
    <source>
        <dbReference type="EMBL" id="KAJ1199459.1"/>
    </source>
</evidence>
<proteinExistence type="predicted"/>
<organism evidence="1 2">
    <name type="scientific">Pleurodeles waltl</name>
    <name type="common">Iberian ribbed newt</name>
    <dbReference type="NCBI Taxonomy" id="8319"/>
    <lineage>
        <taxon>Eukaryota</taxon>
        <taxon>Metazoa</taxon>
        <taxon>Chordata</taxon>
        <taxon>Craniata</taxon>
        <taxon>Vertebrata</taxon>
        <taxon>Euteleostomi</taxon>
        <taxon>Amphibia</taxon>
        <taxon>Batrachia</taxon>
        <taxon>Caudata</taxon>
        <taxon>Salamandroidea</taxon>
        <taxon>Salamandridae</taxon>
        <taxon>Pleurodelinae</taxon>
        <taxon>Pleurodeles</taxon>
    </lineage>
</organism>
<accession>A0AAV7VCY3</accession>
<keyword evidence="2" id="KW-1185">Reference proteome</keyword>
<name>A0AAV7VCY3_PLEWA</name>
<gene>
    <name evidence="1" type="ORF">NDU88_003293</name>
</gene>
<reference evidence="1" key="1">
    <citation type="journal article" date="2022" name="bioRxiv">
        <title>Sequencing and chromosome-scale assembly of the giantPleurodeles waltlgenome.</title>
        <authorList>
            <person name="Brown T."/>
            <person name="Elewa A."/>
            <person name="Iarovenko S."/>
            <person name="Subramanian E."/>
            <person name="Araus A.J."/>
            <person name="Petzold A."/>
            <person name="Susuki M."/>
            <person name="Suzuki K.-i.T."/>
            <person name="Hayashi T."/>
            <person name="Toyoda A."/>
            <person name="Oliveira C."/>
            <person name="Osipova E."/>
            <person name="Leigh N.D."/>
            <person name="Simon A."/>
            <person name="Yun M.H."/>
        </authorList>
    </citation>
    <scope>NUCLEOTIDE SEQUENCE</scope>
    <source>
        <strain evidence="1">20211129_DDA</strain>
        <tissue evidence="1">Liver</tissue>
    </source>
</reference>
<dbReference type="Proteomes" id="UP001066276">
    <property type="component" value="Chromosome 2_1"/>
</dbReference>
<dbReference type="AlphaFoldDB" id="A0AAV7VCY3"/>